<dbReference type="AlphaFoldDB" id="A0A7W4P8G1"/>
<dbReference type="InterPro" id="IPR018691">
    <property type="entry name" value="DUF2188"/>
</dbReference>
<organism evidence="2 3">
    <name type="scientific">Gluconacetobacter tumulicola</name>
    <dbReference type="NCBI Taxonomy" id="1017177"/>
    <lineage>
        <taxon>Bacteria</taxon>
        <taxon>Pseudomonadati</taxon>
        <taxon>Pseudomonadota</taxon>
        <taxon>Alphaproteobacteria</taxon>
        <taxon>Acetobacterales</taxon>
        <taxon>Acetobacteraceae</taxon>
        <taxon>Gluconacetobacter</taxon>
    </lineage>
</organism>
<evidence type="ECO:0000313" key="3">
    <source>
        <dbReference type="Proteomes" id="UP000525623"/>
    </source>
</evidence>
<comment type="caution">
    <text evidence="2">The sequence shown here is derived from an EMBL/GenBank/DDBJ whole genome shotgun (WGS) entry which is preliminary data.</text>
</comment>
<name>A0A7W4P8G1_9PROT</name>
<feature type="region of interest" description="Disordered" evidence="1">
    <location>
        <begin position="1"/>
        <end position="35"/>
    </location>
</feature>
<evidence type="ECO:0000313" key="2">
    <source>
        <dbReference type="EMBL" id="MBB2181227.1"/>
    </source>
</evidence>
<dbReference type="EMBL" id="JABEQL010000054">
    <property type="protein sequence ID" value="MBB2181227.1"/>
    <property type="molecule type" value="Genomic_DNA"/>
</dbReference>
<proteinExistence type="predicted"/>
<protein>
    <submittedName>
        <fullName evidence="2">DUF2188 domain-containing protein</fullName>
    </submittedName>
</protein>
<gene>
    <name evidence="2" type="ORF">HLH29_19150</name>
</gene>
<accession>A0A7W4P8G1</accession>
<keyword evidence="3" id="KW-1185">Reference proteome</keyword>
<evidence type="ECO:0000256" key="1">
    <source>
        <dbReference type="SAM" id="MobiDB-lite"/>
    </source>
</evidence>
<reference evidence="2 3" key="1">
    <citation type="submission" date="2020-04" db="EMBL/GenBank/DDBJ databases">
        <title>Description of novel Gluconacetobacter.</title>
        <authorList>
            <person name="Sombolestani A."/>
        </authorList>
    </citation>
    <scope>NUCLEOTIDE SEQUENCE [LARGE SCALE GENOMIC DNA]</scope>
    <source>
        <strain evidence="2 3">LMG 27725</strain>
    </source>
</reference>
<dbReference type="Proteomes" id="UP000525623">
    <property type="component" value="Unassembled WGS sequence"/>
</dbReference>
<dbReference type="Pfam" id="PF09954">
    <property type="entry name" value="DUF2188"/>
    <property type="match status" value="1"/>
</dbReference>
<sequence length="69" mass="7993">MTHKDDLFVEQRSQGDYAVRRPNSERASHVASTQREAIDWANEHAHGGAVRIERVRRTSKGVPDHWRTE</sequence>
<feature type="compositionally biased region" description="Basic and acidic residues" evidence="1">
    <location>
        <begin position="18"/>
        <end position="28"/>
    </location>
</feature>